<accession>A0ABN8AJI9</accession>
<evidence type="ECO:0000313" key="3">
    <source>
        <dbReference type="Proteomes" id="UP000789833"/>
    </source>
</evidence>
<comment type="caution">
    <text evidence="2">The sequence shown here is derived from an EMBL/GenBank/DDBJ whole genome shotgun (WGS) entry which is preliminary data.</text>
</comment>
<protein>
    <submittedName>
        <fullName evidence="2">Uncharacterized protein</fullName>
    </submittedName>
</protein>
<evidence type="ECO:0000313" key="2">
    <source>
        <dbReference type="EMBL" id="CAG9623722.1"/>
    </source>
</evidence>
<keyword evidence="1" id="KW-1133">Transmembrane helix</keyword>
<dbReference type="Proteomes" id="UP000789833">
    <property type="component" value="Unassembled WGS sequence"/>
</dbReference>
<sequence>MNLLLLVFSIFLLLFSMTKLAKIKYSKNDSILKEARSNLISLLWGGVAIAGYLLTTYQVWV</sequence>
<reference evidence="2 3" key="1">
    <citation type="submission" date="2021-10" db="EMBL/GenBank/DDBJ databases">
        <authorList>
            <person name="Criscuolo A."/>
        </authorList>
    </citation>
    <scope>NUCLEOTIDE SEQUENCE [LARGE SCALE GENOMIC DNA]</scope>
    <source>
        <strain evidence="3">CIP 111883</strain>
    </source>
</reference>
<keyword evidence="1" id="KW-0472">Membrane</keyword>
<keyword evidence="1" id="KW-0812">Transmembrane</keyword>
<feature type="transmembrane region" description="Helical" evidence="1">
    <location>
        <begin position="39"/>
        <end position="60"/>
    </location>
</feature>
<organism evidence="2 3">
    <name type="scientific">Sutcliffiella rhizosphaerae</name>
    <dbReference type="NCBI Taxonomy" id="2880967"/>
    <lineage>
        <taxon>Bacteria</taxon>
        <taxon>Bacillati</taxon>
        <taxon>Bacillota</taxon>
        <taxon>Bacilli</taxon>
        <taxon>Bacillales</taxon>
        <taxon>Bacillaceae</taxon>
        <taxon>Sutcliffiella</taxon>
    </lineage>
</organism>
<name>A0ABN8AJI9_9BACI</name>
<proteinExistence type="predicted"/>
<keyword evidence="3" id="KW-1185">Reference proteome</keyword>
<gene>
    <name evidence="2" type="ORF">BACCIP111883_04554</name>
</gene>
<evidence type="ECO:0000256" key="1">
    <source>
        <dbReference type="SAM" id="Phobius"/>
    </source>
</evidence>
<dbReference type="EMBL" id="CAKJTJ010000069">
    <property type="protein sequence ID" value="CAG9623722.1"/>
    <property type="molecule type" value="Genomic_DNA"/>
</dbReference>